<keyword evidence="3" id="KW-1185">Reference proteome</keyword>
<organism evidence="2 3">
    <name type="scientific">Cryptosporidium xiaoi</name>
    <dbReference type="NCBI Taxonomy" id="659607"/>
    <lineage>
        <taxon>Eukaryota</taxon>
        <taxon>Sar</taxon>
        <taxon>Alveolata</taxon>
        <taxon>Apicomplexa</taxon>
        <taxon>Conoidasida</taxon>
        <taxon>Coccidia</taxon>
        <taxon>Eucoccidiorida</taxon>
        <taxon>Eimeriorina</taxon>
        <taxon>Cryptosporidiidae</taxon>
        <taxon>Cryptosporidium</taxon>
    </lineage>
</organism>
<accession>A0AAV9XUA0</accession>
<comment type="caution">
    <text evidence="2">The sequence shown here is derived from an EMBL/GenBank/DDBJ whole genome shotgun (WGS) entry which is preliminary data.</text>
</comment>
<evidence type="ECO:0000313" key="3">
    <source>
        <dbReference type="Proteomes" id="UP001311799"/>
    </source>
</evidence>
<name>A0AAV9XUA0_9CRYT</name>
<dbReference type="EMBL" id="JAWDEY010000036">
    <property type="protein sequence ID" value="KAK6587844.1"/>
    <property type="molecule type" value="Genomic_DNA"/>
</dbReference>
<evidence type="ECO:0000313" key="2">
    <source>
        <dbReference type="EMBL" id="KAK6587844.1"/>
    </source>
</evidence>
<protein>
    <submittedName>
        <fullName evidence="2">Uncharacterized protein</fullName>
    </submittedName>
</protein>
<feature type="signal peptide" evidence="1">
    <location>
        <begin position="1"/>
        <end position="20"/>
    </location>
</feature>
<feature type="chain" id="PRO_5043967803" evidence="1">
    <location>
        <begin position="21"/>
        <end position="1288"/>
    </location>
</feature>
<keyword evidence="1" id="KW-0732">Signal</keyword>
<evidence type="ECO:0000256" key="1">
    <source>
        <dbReference type="SAM" id="SignalP"/>
    </source>
</evidence>
<gene>
    <name evidence="2" type="ORF">RS030_81159</name>
</gene>
<sequence length="1288" mass="143415">MKNHFSFLLLLSVYLFDISSHTIQCLTFQGYYSQGKGKTEVNDYDSFSRSICEPTVVPFEELNLFGSPKAVFYECPNGHEISGIEYTTDSLRLYITGIKFICSDNESFVLLGSEKFAAERIAGKYLKGGINEVAFGYDPEKPIIKLLQIVKEAPLPKGSKFLLSFVPSGDQLLRSKTFLGEKPTKLCAVIIQNSEFVAPVIGNLIIRFSMERPLVKVPYSGFIYTGVPSVHLGIPDSSKCSPVSGVGTSSSNDVNFRIRCPEGKRIIGINMNLGDRINSSTLKNISNEILKSSGILFEKKSDDNDGFDPLIDNFGHESEFHSWTIEDQTVNNAEILMLRFLCSDYITSFSIGQPLSNATSWNILDKIPQVEKWDSSPELIGNEVLNLIKKTAEESLVLGTADVRLGNINSVLLGYSTGKLKIEAIVESKGANSLGHTVSDYVERYTFGPIFIDVAEYVNFDFKTRNVLKLLPEVYPSSAIDARKGYSGDAFWGVCGRIMYGSFLLGSFGFETSKIVKPFYRQIFTTPGVRVEKNSKNGVFNCEMFFPSVIQKEAFNYSDEIIKGKESVRSSLRSFQGSLRCPPGTSIESIQVLDSTKFGIIDGMRFNCGGGFETYFVLGTPIGTNLLSGSSFPTNKERNYRILTSQISEVEQIKGETLYDLIGSIYVSRSKHFASNSVRIPEFNLPISAFGVIQKTKNETISYISERYPPDFEKKKTWENGVLTEVCADVRTDGIVGNIGFKFEHPFRPTARVNISESHGFSMEGNGILDADTKGFECDGMLHSPRSQLLFNKHINDIIFSGKLKSKSKKTLIRAINFKCPGSSIIDRVEATWAISRGSNYVYSSRSEEKRSISGSIVALKFFCSDGKSSFKVGSDSRVTHSQKNISANEVFMGYRALTNEEISRVKKNLLQDNTINVTEELLKLLPGDPASFKIVHESFPISTLQFDVSGSKQYKSAEEALDSLRLRETQSLRSKIWKGGNWKGVCVGLLNLNGGLVVKNEFSITSFGAYFEKPSPLVKMPYKGYIQTGIPQVHMNKVVSTCNMTTPPKYGYEYPGFSATFMCPNGTHIERIGYSTVNSDNSQYEMLKNGTLSMPPPFREQKHLGPLDQIRSIQLICSDGVSTITIGEPSKAVAYSAPGDIGTIKIGYIRSDSKLVGRNANRSTFLVPASIEILSKNSKEKLLKFSNPNFPEYTQETSIWSGENLKAVCVDFAISENVRNKEKDKQRRYLSWAGNVIRIPEKYHIMSIGFAFQRNFTKRRAGKQESVRTVKSVKKIHKIKTKSSLLG</sequence>
<proteinExistence type="predicted"/>
<dbReference type="Proteomes" id="UP001311799">
    <property type="component" value="Unassembled WGS sequence"/>
</dbReference>
<reference evidence="2 3" key="1">
    <citation type="submission" date="2023-10" db="EMBL/GenBank/DDBJ databases">
        <title>Comparative genomics analysis reveals potential genetic determinants of host preference in Cryptosporidium xiaoi.</title>
        <authorList>
            <person name="Xiao L."/>
            <person name="Li J."/>
        </authorList>
    </citation>
    <scope>NUCLEOTIDE SEQUENCE [LARGE SCALE GENOMIC DNA]</scope>
    <source>
        <strain evidence="2 3">52996</strain>
    </source>
</reference>